<keyword evidence="5 7" id="KW-0472">Membrane</keyword>
<evidence type="ECO:0000256" key="1">
    <source>
        <dbReference type="ARBA" id="ARBA00004651"/>
    </source>
</evidence>
<feature type="transmembrane region" description="Helical" evidence="7">
    <location>
        <begin position="6"/>
        <end position="28"/>
    </location>
</feature>
<feature type="transmembrane region" description="Helical" evidence="7">
    <location>
        <begin position="104"/>
        <end position="121"/>
    </location>
</feature>
<dbReference type="PANTHER" id="PTHR36506">
    <property type="entry name" value="PREFLAGELLIN PEPTIDASE"/>
    <property type="match status" value="1"/>
</dbReference>
<dbReference type="InterPro" id="IPR000045">
    <property type="entry name" value="Prepilin_IV_endopep_pep"/>
</dbReference>
<evidence type="ECO:0000259" key="9">
    <source>
        <dbReference type="Pfam" id="PF06847"/>
    </source>
</evidence>
<protein>
    <submittedName>
        <fullName evidence="10">Preflagellin peptidase FlaK</fullName>
    </submittedName>
</protein>
<feature type="transmembrane region" description="Helical" evidence="7">
    <location>
        <begin position="40"/>
        <end position="60"/>
    </location>
</feature>
<sequence length="344" mass="37192">MVSTGFLTASLPDLLRLVAVPALGWAAWRDVKTRRVPNRTWLPLLGVALLALAVEVWQVWTGATVGYVNQRAYFLRVLISIGFVVPLSYGFWWIGGFGGADAKALITLAVLFPTFPTYLFPDFALPVVVPTLGVFAMSVLSNTVVVGLFYPVALTLRNAAGGHVAKAMVIGRPVATDRITEEYGRLLQTPEGFTRRGLDLDALRMYLAWRGANFAELRADPDAFRDPESIPAETNPPGDGAITVTDGGRPAPDDETADADSEEAPEETAIADPWGAERFFEEIEGSAYGTTPEQLRAGLTVLTSEDEVWITPGIPFLVPMFIGLLVGLTYGDVLYALIEGLGVF</sequence>
<accession>A0A1G7JNH6</accession>
<dbReference type="PANTHER" id="PTHR36506:SF1">
    <property type="entry name" value="PREFLAGELLIN PEPTIDASE"/>
    <property type="match status" value="1"/>
</dbReference>
<dbReference type="EMBL" id="FNBK01000005">
    <property type="protein sequence ID" value="SDF26502.1"/>
    <property type="molecule type" value="Genomic_DNA"/>
</dbReference>
<evidence type="ECO:0000256" key="3">
    <source>
        <dbReference type="ARBA" id="ARBA00022692"/>
    </source>
</evidence>
<dbReference type="Pfam" id="PF06847">
    <property type="entry name" value="Arc_PepC_II"/>
    <property type="match status" value="1"/>
</dbReference>
<evidence type="ECO:0000256" key="5">
    <source>
        <dbReference type="ARBA" id="ARBA00023136"/>
    </source>
</evidence>
<dbReference type="InterPro" id="IPR052218">
    <property type="entry name" value="Preflagellin_Peptidase"/>
</dbReference>
<keyword evidence="10" id="KW-0282">Flagellum</keyword>
<comment type="subcellular location">
    <subcellularLocation>
        <location evidence="1">Cell membrane</location>
        <topology evidence="1">Multi-pass membrane protein</topology>
    </subcellularLocation>
</comment>
<dbReference type="Proteomes" id="UP000199076">
    <property type="component" value="Unassembled WGS sequence"/>
</dbReference>
<keyword evidence="3 7" id="KW-0812">Transmembrane</keyword>
<evidence type="ECO:0000313" key="11">
    <source>
        <dbReference type="Proteomes" id="UP000199076"/>
    </source>
</evidence>
<evidence type="ECO:0000259" key="8">
    <source>
        <dbReference type="Pfam" id="PF01478"/>
    </source>
</evidence>
<reference evidence="11" key="1">
    <citation type="submission" date="2016-10" db="EMBL/GenBank/DDBJ databases">
        <authorList>
            <person name="Varghese N."/>
            <person name="Submissions S."/>
        </authorList>
    </citation>
    <scope>NUCLEOTIDE SEQUENCE [LARGE SCALE GENOMIC DNA]</scope>
    <source>
        <strain evidence="11">IBRC-M 10760</strain>
    </source>
</reference>
<dbReference type="Pfam" id="PF01478">
    <property type="entry name" value="Peptidase_A24"/>
    <property type="match status" value="1"/>
</dbReference>
<name>A0A1G7JNH6_9EURY</name>
<feature type="transmembrane region" description="Helical" evidence="7">
    <location>
        <begin position="316"/>
        <end position="338"/>
    </location>
</feature>
<dbReference type="Gene3D" id="1.20.120.1220">
    <property type="match status" value="1"/>
</dbReference>
<keyword evidence="10" id="KW-0966">Cell projection</keyword>
<keyword evidence="2" id="KW-1003">Cell membrane</keyword>
<gene>
    <name evidence="10" type="ORF">SAMN05216218_1054</name>
</gene>
<evidence type="ECO:0000256" key="2">
    <source>
        <dbReference type="ARBA" id="ARBA00022475"/>
    </source>
</evidence>
<proteinExistence type="predicted"/>
<feature type="compositionally biased region" description="Acidic residues" evidence="6">
    <location>
        <begin position="253"/>
        <end position="266"/>
    </location>
</feature>
<feature type="transmembrane region" description="Helical" evidence="7">
    <location>
        <begin position="127"/>
        <end position="150"/>
    </location>
</feature>
<evidence type="ECO:0000313" key="10">
    <source>
        <dbReference type="EMBL" id="SDF26502.1"/>
    </source>
</evidence>
<evidence type="ECO:0000256" key="6">
    <source>
        <dbReference type="SAM" id="MobiDB-lite"/>
    </source>
</evidence>
<dbReference type="AlphaFoldDB" id="A0A1G7JNH6"/>
<evidence type="ECO:0000256" key="4">
    <source>
        <dbReference type="ARBA" id="ARBA00022989"/>
    </source>
</evidence>
<dbReference type="GO" id="GO:0005886">
    <property type="term" value="C:plasma membrane"/>
    <property type="evidence" value="ECO:0007669"/>
    <property type="project" value="UniProtKB-SubCell"/>
</dbReference>
<dbReference type="STRING" id="660518.SAMN05216218_1054"/>
<feature type="region of interest" description="Disordered" evidence="6">
    <location>
        <begin position="223"/>
        <end position="268"/>
    </location>
</feature>
<keyword evidence="4 7" id="KW-1133">Transmembrane helix</keyword>
<organism evidence="10 11">
    <name type="scientific">Halorientalis regularis</name>
    <dbReference type="NCBI Taxonomy" id="660518"/>
    <lineage>
        <taxon>Archaea</taxon>
        <taxon>Methanobacteriati</taxon>
        <taxon>Methanobacteriota</taxon>
        <taxon>Stenosarchaea group</taxon>
        <taxon>Halobacteria</taxon>
        <taxon>Halobacteriales</taxon>
        <taxon>Haloarculaceae</taxon>
        <taxon>Halorientalis</taxon>
    </lineage>
</organism>
<keyword evidence="10" id="KW-0969">Cilium</keyword>
<feature type="domain" description="Preflagellin peptidase C-terminal" evidence="9">
    <location>
        <begin position="304"/>
        <end position="333"/>
    </location>
</feature>
<feature type="transmembrane region" description="Helical" evidence="7">
    <location>
        <begin position="72"/>
        <end position="92"/>
    </location>
</feature>
<dbReference type="InterPro" id="IPR009655">
    <property type="entry name" value="Preflagellin_peptidase_C"/>
</dbReference>
<dbReference type="GO" id="GO:0004190">
    <property type="term" value="F:aspartic-type endopeptidase activity"/>
    <property type="evidence" value="ECO:0007669"/>
    <property type="project" value="InterPro"/>
</dbReference>
<keyword evidence="11" id="KW-1185">Reference proteome</keyword>
<evidence type="ECO:0000256" key="7">
    <source>
        <dbReference type="SAM" id="Phobius"/>
    </source>
</evidence>
<feature type="domain" description="Prepilin type IV endopeptidase peptidase" evidence="8">
    <location>
        <begin position="18"/>
        <end position="147"/>
    </location>
</feature>